<dbReference type="PANTHER" id="PTHR30136:SF35">
    <property type="entry name" value="HTH-TYPE TRANSCRIPTIONAL REGULATOR RV1719"/>
    <property type="match status" value="1"/>
</dbReference>
<dbReference type="PANTHER" id="PTHR30136">
    <property type="entry name" value="HELIX-TURN-HELIX TRANSCRIPTIONAL REGULATOR, ICLR FAMILY"/>
    <property type="match status" value="1"/>
</dbReference>
<keyword evidence="2" id="KW-0238">DNA-binding</keyword>
<organism evidence="6 7">
    <name type="scientific">Mycolicibacterium sediminis</name>
    <dbReference type="NCBI Taxonomy" id="1286180"/>
    <lineage>
        <taxon>Bacteria</taxon>
        <taxon>Bacillati</taxon>
        <taxon>Actinomycetota</taxon>
        <taxon>Actinomycetes</taxon>
        <taxon>Mycobacteriales</taxon>
        <taxon>Mycobacteriaceae</taxon>
        <taxon>Mycolicibacterium</taxon>
    </lineage>
</organism>
<dbReference type="Gene3D" id="1.10.10.10">
    <property type="entry name" value="Winged helix-like DNA-binding domain superfamily/Winged helix DNA-binding domain"/>
    <property type="match status" value="1"/>
</dbReference>
<dbReference type="InterPro" id="IPR050707">
    <property type="entry name" value="HTH_MetabolicPath_Reg"/>
</dbReference>
<evidence type="ECO:0000313" key="7">
    <source>
        <dbReference type="Proteomes" id="UP000467193"/>
    </source>
</evidence>
<dbReference type="Gene3D" id="3.30.450.40">
    <property type="match status" value="1"/>
</dbReference>
<dbReference type="InterPro" id="IPR005471">
    <property type="entry name" value="Tscrpt_reg_IclR_N"/>
</dbReference>
<keyword evidence="7" id="KW-1185">Reference proteome</keyword>
<dbReference type="GO" id="GO:0003677">
    <property type="term" value="F:DNA binding"/>
    <property type="evidence" value="ECO:0007669"/>
    <property type="project" value="UniProtKB-KW"/>
</dbReference>
<dbReference type="EMBL" id="AP022588">
    <property type="protein sequence ID" value="BBY27093.1"/>
    <property type="molecule type" value="Genomic_DNA"/>
</dbReference>
<keyword evidence="1" id="KW-0805">Transcription regulation</keyword>
<dbReference type="GO" id="GO:0045892">
    <property type="term" value="P:negative regulation of DNA-templated transcription"/>
    <property type="evidence" value="ECO:0007669"/>
    <property type="project" value="TreeGrafter"/>
</dbReference>
<reference evidence="6 7" key="1">
    <citation type="journal article" date="2019" name="Emerg. Microbes Infect.">
        <title>Comprehensive subspecies identification of 175 nontuberculous mycobacteria species based on 7547 genomic profiles.</title>
        <authorList>
            <person name="Matsumoto Y."/>
            <person name="Kinjo T."/>
            <person name="Motooka D."/>
            <person name="Nabeya D."/>
            <person name="Jung N."/>
            <person name="Uechi K."/>
            <person name="Horii T."/>
            <person name="Iida T."/>
            <person name="Fujita J."/>
            <person name="Nakamura S."/>
        </authorList>
    </citation>
    <scope>NUCLEOTIDE SEQUENCE [LARGE SCALE GENOMIC DNA]</scope>
    <source>
        <strain evidence="6 7">JCM 17899</strain>
    </source>
</reference>
<keyword evidence="3" id="KW-0804">Transcription</keyword>
<protein>
    <submittedName>
        <fullName evidence="6">Transcriptional regulator</fullName>
    </submittedName>
</protein>
<dbReference type="SUPFAM" id="SSF55781">
    <property type="entry name" value="GAF domain-like"/>
    <property type="match status" value="1"/>
</dbReference>
<evidence type="ECO:0000256" key="2">
    <source>
        <dbReference type="ARBA" id="ARBA00023125"/>
    </source>
</evidence>
<evidence type="ECO:0000259" key="5">
    <source>
        <dbReference type="PROSITE" id="PS51078"/>
    </source>
</evidence>
<dbReference type="KEGG" id="msei:MSEDJ_11890"/>
<evidence type="ECO:0000256" key="1">
    <source>
        <dbReference type="ARBA" id="ARBA00023015"/>
    </source>
</evidence>
<name>A0A7I7QL60_9MYCO</name>
<accession>A0A7I7QL60</accession>
<dbReference type="SMART" id="SM00346">
    <property type="entry name" value="HTH_ICLR"/>
    <property type="match status" value="1"/>
</dbReference>
<dbReference type="Pfam" id="PF01614">
    <property type="entry name" value="IclR_C"/>
    <property type="match status" value="1"/>
</dbReference>
<dbReference type="InterPro" id="IPR036390">
    <property type="entry name" value="WH_DNA-bd_sf"/>
</dbReference>
<feature type="domain" description="IclR-ED" evidence="5">
    <location>
        <begin position="89"/>
        <end position="267"/>
    </location>
</feature>
<dbReference type="AlphaFoldDB" id="A0A7I7QL60"/>
<evidence type="ECO:0000256" key="3">
    <source>
        <dbReference type="ARBA" id="ARBA00023163"/>
    </source>
</evidence>
<dbReference type="SUPFAM" id="SSF46785">
    <property type="entry name" value="Winged helix' DNA-binding domain"/>
    <property type="match status" value="1"/>
</dbReference>
<proteinExistence type="predicted"/>
<dbReference type="PROSITE" id="PS51078">
    <property type="entry name" value="ICLR_ED"/>
    <property type="match status" value="1"/>
</dbReference>
<dbReference type="Pfam" id="PF09339">
    <property type="entry name" value="HTH_IclR"/>
    <property type="match status" value="1"/>
</dbReference>
<dbReference type="PROSITE" id="PS51077">
    <property type="entry name" value="HTH_ICLR"/>
    <property type="match status" value="1"/>
</dbReference>
<evidence type="ECO:0000259" key="4">
    <source>
        <dbReference type="PROSITE" id="PS51077"/>
    </source>
</evidence>
<dbReference type="InterPro" id="IPR029016">
    <property type="entry name" value="GAF-like_dom_sf"/>
</dbReference>
<dbReference type="Proteomes" id="UP000467193">
    <property type="component" value="Chromosome"/>
</dbReference>
<dbReference type="InterPro" id="IPR036388">
    <property type="entry name" value="WH-like_DNA-bd_sf"/>
</dbReference>
<dbReference type="GO" id="GO:0003700">
    <property type="term" value="F:DNA-binding transcription factor activity"/>
    <property type="evidence" value="ECO:0007669"/>
    <property type="project" value="TreeGrafter"/>
</dbReference>
<dbReference type="InterPro" id="IPR014757">
    <property type="entry name" value="Tscrpt_reg_IclR_C"/>
</dbReference>
<feature type="domain" description="HTH iclR-type" evidence="4">
    <location>
        <begin position="27"/>
        <end position="88"/>
    </location>
</feature>
<gene>
    <name evidence="6" type="ORF">MSEDJ_11890</name>
</gene>
<sequence length="294" mass="31249">MRTVKLVERGDGGVVTGSRQAEERPQPGLLHRPLRVLEALAGMQQPASLLAVATAVGLSKASAYRVLRSLQDEGYVDHAGRRGYRVGSRSIALASMIGPRPALLQRARPVLTRLAVAAQATATLHLRSGEHRVLVLGAEQNLEPQRRRVHVGERAPLTSGCSGRAILAHLPARDAAKVLASHTRGGMRAALERELEAIRIDGYAFSFSENHPQFNGIGAALLDPDDGYPLGSIAVAGPDDRLTEDALRRLATPLTSACNGFAAHLATLLGPNSPARLDALDVTIQDFVETAGDD</sequence>
<evidence type="ECO:0000313" key="6">
    <source>
        <dbReference type="EMBL" id="BBY27093.1"/>
    </source>
</evidence>